<dbReference type="PANTHER" id="PTHR46580:SF4">
    <property type="entry name" value="ATP_GTP-BINDING PROTEIN"/>
    <property type="match status" value="1"/>
</dbReference>
<sequence length="561" mass="59142">MGDRHVEGREQADGLGAGDAVGALPQRHRARQRERLPLGREHRRVHGLGGQQAERAGVEEDGLAAHADAGHALGPELQAGPEHERLVGRVVLVGAEALGAQRDRDLPEGDLRLPGHREHEVRGRHRLLARLPGEVDLARERARAERLGLAEEVDRRAGTGDRDAPEVEVGAVLLLDLDGGRRGPLGRRGGGHGRGGQDRQRRRGGDESEPVAAQEGREHESELSDVLRFRTRLAAIRGNGRRGRRSMWTMAFRGHRGSSGPTSEEASMNHLNRGAARCLAAAGAVLAAAALLAAPAAAQAPPTGLVAAGNYDYDGDGLDDVVARRDETGALELWPGDGAGGFGPRAVVARDWGGLDLIETAGDLNGDGRADLVGRMAATGALNFYAGNGAGFDPPVRIGRGWEVMTAIAAGHDYDGDGLRDLLAVEAGTGTLWLYPGTGTGTHGRRTAIGADFDRVRELTAVGDMNEDGHADVVAVRESDECMYFYAGPGSEGFAPPVLFDCGWDVMESAAAVGDFDGDGHADWLGRERAANLLYLFKGDGLGGYGSSPVVDSGWNSMTIA</sequence>
<dbReference type="EMBL" id="RSEB01000003">
    <property type="protein sequence ID" value="RRR99375.1"/>
    <property type="molecule type" value="Genomic_DNA"/>
</dbReference>
<proteinExistence type="predicted"/>
<dbReference type="PANTHER" id="PTHR46580">
    <property type="entry name" value="SENSOR KINASE-RELATED"/>
    <property type="match status" value="1"/>
</dbReference>
<dbReference type="AlphaFoldDB" id="A0A426UXT1"/>
<dbReference type="InterPro" id="IPR013517">
    <property type="entry name" value="FG-GAP"/>
</dbReference>
<protein>
    <submittedName>
        <fullName evidence="3">VCBS repeat-containing protein</fullName>
    </submittedName>
</protein>
<dbReference type="Proteomes" id="UP000277256">
    <property type="component" value="Unassembled WGS sequence"/>
</dbReference>
<feature type="compositionally biased region" description="Basic and acidic residues" evidence="2">
    <location>
        <begin position="1"/>
        <end position="12"/>
    </location>
</feature>
<dbReference type="Pfam" id="PF13517">
    <property type="entry name" value="FG-GAP_3"/>
    <property type="match status" value="2"/>
</dbReference>
<reference evidence="3 4" key="1">
    <citation type="submission" date="2018-12" db="EMBL/GenBank/DDBJ databases">
        <title>Glycomyces sp. YIM 121974 draft genome.</title>
        <authorList>
            <person name="Li Q."/>
        </authorList>
    </citation>
    <scope>NUCLEOTIDE SEQUENCE [LARGE SCALE GENOMIC DNA]</scope>
    <source>
        <strain evidence="3 4">YIM 121974</strain>
    </source>
</reference>
<keyword evidence="1" id="KW-0732">Signal</keyword>
<keyword evidence="4" id="KW-1185">Reference proteome</keyword>
<feature type="region of interest" description="Disordered" evidence="2">
    <location>
        <begin position="180"/>
        <end position="223"/>
    </location>
</feature>
<gene>
    <name evidence="3" type="ORF">EIW28_11715</name>
</gene>
<name>A0A426UXT1_9ACTN</name>
<organism evidence="3 4">
    <name type="scientific">Glycomyces terrestris</name>
    <dbReference type="NCBI Taxonomy" id="2493553"/>
    <lineage>
        <taxon>Bacteria</taxon>
        <taxon>Bacillati</taxon>
        <taxon>Actinomycetota</taxon>
        <taxon>Actinomycetes</taxon>
        <taxon>Glycomycetales</taxon>
        <taxon>Glycomycetaceae</taxon>
        <taxon>Glycomyces</taxon>
    </lineage>
</organism>
<dbReference type="InterPro" id="IPR028994">
    <property type="entry name" value="Integrin_alpha_N"/>
</dbReference>
<feature type="compositionally biased region" description="Gly residues" evidence="2">
    <location>
        <begin position="182"/>
        <end position="194"/>
    </location>
</feature>
<dbReference type="SUPFAM" id="SSF69318">
    <property type="entry name" value="Integrin alpha N-terminal domain"/>
    <property type="match status" value="1"/>
</dbReference>
<dbReference type="Gene3D" id="2.130.10.130">
    <property type="entry name" value="Integrin alpha, N-terminal"/>
    <property type="match status" value="1"/>
</dbReference>
<feature type="region of interest" description="Disordered" evidence="2">
    <location>
        <begin position="1"/>
        <end position="54"/>
    </location>
</feature>
<feature type="compositionally biased region" description="Basic and acidic residues" evidence="2">
    <location>
        <begin position="195"/>
        <end position="206"/>
    </location>
</feature>
<evidence type="ECO:0000256" key="1">
    <source>
        <dbReference type="ARBA" id="ARBA00022729"/>
    </source>
</evidence>
<comment type="caution">
    <text evidence="3">The sequence shown here is derived from an EMBL/GenBank/DDBJ whole genome shotgun (WGS) entry which is preliminary data.</text>
</comment>
<evidence type="ECO:0000313" key="4">
    <source>
        <dbReference type="Proteomes" id="UP000277256"/>
    </source>
</evidence>
<evidence type="ECO:0000256" key="2">
    <source>
        <dbReference type="SAM" id="MobiDB-lite"/>
    </source>
</evidence>
<accession>A0A426UXT1</accession>
<evidence type="ECO:0000313" key="3">
    <source>
        <dbReference type="EMBL" id="RRR99375.1"/>
    </source>
</evidence>